<dbReference type="EMBL" id="JAGQHS010000048">
    <property type="protein sequence ID" value="MCA9756307.1"/>
    <property type="molecule type" value="Genomic_DNA"/>
</dbReference>
<evidence type="ECO:0000259" key="3">
    <source>
        <dbReference type="PROSITE" id="PS50966"/>
    </source>
</evidence>
<dbReference type="Proteomes" id="UP000739538">
    <property type="component" value="Unassembled WGS sequence"/>
</dbReference>
<evidence type="ECO:0000313" key="5">
    <source>
        <dbReference type="Proteomes" id="UP000739538"/>
    </source>
</evidence>
<feature type="domain" description="SWIM-type" evidence="3">
    <location>
        <begin position="112"/>
        <end position="140"/>
    </location>
</feature>
<organism evidence="4 5">
    <name type="scientific">Eiseniibacteriota bacterium</name>
    <dbReference type="NCBI Taxonomy" id="2212470"/>
    <lineage>
        <taxon>Bacteria</taxon>
        <taxon>Candidatus Eiseniibacteriota</taxon>
    </lineage>
</organism>
<dbReference type="GO" id="GO:0008270">
    <property type="term" value="F:zinc ion binding"/>
    <property type="evidence" value="ECO:0007669"/>
    <property type="project" value="UniProtKB-KW"/>
</dbReference>
<dbReference type="AlphaFoldDB" id="A0A956SD85"/>
<dbReference type="PANTHER" id="PTHR38133:SF1">
    <property type="entry name" value="SLR1429 PROTEIN"/>
    <property type="match status" value="1"/>
</dbReference>
<evidence type="ECO:0000313" key="4">
    <source>
        <dbReference type="EMBL" id="MCA9756307.1"/>
    </source>
</evidence>
<evidence type="ECO:0000256" key="1">
    <source>
        <dbReference type="PROSITE-ProRule" id="PRU00325"/>
    </source>
</evidence>
<dbReference type="PROSITE" id="PS50966">
    <property type="entry name" value="ZF_SWIM"/>
    <property type="match status" value="1"/>
</dbReference>
<reference evidence="4" key="2">
    <citation type="journal article" date="2021" name="Microbiome">
        <title>Successional dynamics and alternative stable states in a saline activated sludge microbial community over 9 years.</title>
        <authorList>
            <person name="Wang Y."/>
            <person name="Ye J."/>
            <person name="Ju F."/>
            <person name="Liu L."/>
            <person name="Boyd J.A."/>
            <person name="Deng Y."/>
            <person name="Parks D.H."/>
            <person name="Jiang X."/>
            <person name="Yin X."/>
            <person name="Woodcroft B.J."/>
            <person name="Tyson G.W."/>
            <person name="Hugenholtz P."/>
            <person name="Polz M.F."/>
            <person name="Zhang T."/>
        </authorList>
    </citation>
    <scope>NUCLEOTIDE SEQUENCE</scope>
    <source>
        <strain evidence="4">HKST-UBA02</strain>
    </source>
</reference>
<keyword evidence="1" id="KW-0862">Zinc</keyword>
<accession>A0A956SD85</accession>
<keyword evidence="1" id="KW-0479">Metal-binding</keyword>
<feature type="region of interest" description="Disordered" evidence="2">
    <location>
        <begin position="249"/>
        <end position="268"/>
    </location>
</feature>
<protein>
    <recommendedName>
        <fullName evidence="3">SWIM-type domain-containing protein</fullName>
    </recommendedName>
</protein>
<evidence type="ECO:0000256" key="2">
    <source>
        <dbReference type="SAM" id="MobiDB-lite"/>
    </source>
</evidence>
<reference evidence="4" key="1">
    <citation type="submission" date="2020-04" db="EMBL/GenBank/DDBJ databases">
        <authorList>
            <person name="Zhang T."/>
        </authorList>
    </citation>
    <scope>NUCLEOTIDE SEQUENCE</scope>
    <source>
        <strain evidence="4">HKST-UBA02</strain>
    </source>
</reference>
<gene>
    <name evidence="4" type="ORF">KDA27_10945</name>
</gene>
<dbReference type="InterPro" id="IPR007527">
    <property type="entry name" value="Znf_SWIM"/>
</dbReference>
<proteinExistence type="predicted"/>
<keyword evidence="1" id="KW-0863">Zinc-finger</keyword>
<comment type="caution">
    <text evidence="4">The sequence shown here is derived from an EMBL/GenBank/DDBJ whole genome shotgun (WGS) entry which is preliminary data.</text>
</comment>
<dbReference type="PANTHER" id="PTHR38133">
    <property type="entry name" value="SLR1429 PROTEIN"/>
    <property type="match status" value="1"/>
</dbReference>
<name>A0A956SD85_UNCEI</name>
<sequence length="268" mass="29950">MGRHWWAQRWSQLLGDTAAPERLHRGRALARGGSVFRFRIETGEARAEVRHSRTELHEVVIRHAPLSPEQWETAIEVLVSKAIYLGALLAGRLEEDLHEQLEQRGVEIFPSELVGMDMECSCTDPIAPCSHIAAVFYLVAERLDKDPFLLFRFRGRRRDLILADCRRLRSEHTLSAPKLGNDERDESELGSVNSAGLSTKRYFGDGDAIEQVGTEETPTDDGRPVLDELGPPPTVEPSSVSDQALREAYELGKSAAAGDRRVESPEDE</sequence>
<feature type="region of interest" description="Disordered" evidence="2">
    <location>
        <begin position="208"/>
        <end position="243"/>
    </location>
</feature>
<feature type="compositionally biased region" description="Basic and acidic residues" evidence="2">
    <location>
        <begin position="258"/>
        <end position="268"/>
    </location>
</feature>